<dbReference type="GO" id="GO:0020037">
    <property type="term" value="F:heme binding"/>
    <property type="evidence" value="ECO:0007669"/>
    <property type="project" value="InterPro"/>
</dbReference>
<dbReference type="GO" id="GO:0043177">
    <property type="term" value="F:organic acid binding"/>
    <property type="evidence" value="ECO:0007669"/>
    <property type="project" value="TreeGrafter"/>
</dbReference>
<keyword evidence="2 7" id="KW-0813">Transport</keyword>
<evidence type="ECO:0000313" key="10">
    <source>
        <dbReference type="Proteomes" id="UP000694569"/>
    </source>
</evidence>
<reference evidence="9" key="2">
    <citation type="submission" date="2025-09" db="UniProtKB">
        <authorList>
            <consortium name="Ensembl"/>
        </authorList>
    </citation>
    <scope>IDENTIFICATION</scope>
</reference>
<dbReference type="GO" id="GO:0046872">
    <property type="term" value="F:metal ion binding"/>
    <property type="evidence" value="ECO:0007669"/>
    <property type="project" value="UniProtKB-KW"/>
</dbReference>
<organism evidence="9 10">
    <name type="scientific">Leptobrachium leishanense</name>
    <name type="common">Leishan spiny toad</name>
    <dbReference type="NCBI Taxonomy" id="445787"/>
    <lineage>
        <taxon>Eukaryota</taxon>
        <taxon>Metazoa</taxon>
        <taxon>Chordata</taxon>
        <taxon>Craniata</taxon>
        <taxon>Vertebrata</taxon>
        <taxon>Euteleostomi</taxon>
        <taxon>Amphibia</taxon>
        <taxon>Batrachia</taxon>
        <taxon>Anura</taxon>
        <taxon>Pelobatoidea</taxon>
        <taxon>Megophryidae</taxon>
        <taxon>Leptobrachium</taxon>
    </lineage>
</organism>
<dbReference type="InterPro" id="IPR012292">
    <property type="entry name" value="Globin/Proto"/>
</dbReference>
<dbReference type="SUPFAM" id="SSF46458">
    <property type="entry name" value="Globin-like"/>
    <property type="match status" value="1"/>
</dbReference>
<reference evidence="9" key="1">
    <citation type="submission" date="2025-08" db="UniProtKB">
        <authorList>
            <consortium name="Ensembl"/>
        </authorList>
    </citation>
    <scope>IDENTIFICATION</scope>
</reference>
<protein>
    <recommendedName>
        <fullName evidence="8">Globin domain-containing protein</fullName>
    </recommendedName>
</protein>
<evidence type="ECO:0000256" key="2">
    <source>
        <dbReference type="ARBA" id="ARBA00022448"/>
    </source>
</evidence>
<evidence type="ECO:0000313" key="9">
    <source>
        <dbReference type="Ensembl" id="ENSLLEP00000021524.1"/>
    </source>
</evidence>
<dbReference type="GO" id="GO:0005344">
    <property type="term" value="F:oxygen carrier activity"/>
    <property type="evidence" value="ECO:0007669"/>
    <property type="project" value="UniProtKB-KW"/>
</dbReference>
<dbReference type="GO" id="GO:0031838">
    <property type="term" value="C:haptoglobin-hemoglobin complex"/>
    <property type="evidence" value="ECO:0007669"/>
    <property type="project" value="TreeGrafter"/>
</dbReference>
<dbReference type="GO" id="GO:0072562">
    <property type="term" value="C:blood microparticle"/>
    <property type="evidence" value="ECO:0007669"/>
    <property type="project" value="TreeGrafter"/>
</dbReference>
<dbReference type="GO" id="GO:0004601">
    <property type="term" value="F:peroxidase activity"/>
    <property type="evidence" value="ECO:0007669"/>
    <property type="project" value="TreeGrafter"/>
</dbReference>
<comment type="similarity">
    <text evidence="1 7">Belongs to the globin family.</text>
</comment>
<dbReference type="Pfam" id="PF00042">
    <property type="entry name" value="Globin"/>
    <property type="match status" value="1"/>
</dbReference>
<proteinExistence type="inferred from homology"/>
<dbReference type="PANTHER" id="PTHR11442:SF41">
    <property type="entry name" value="HEMOGLOBIN SUBUNIT ZETA"/>
    <property type="match status" value="1"/>
</dbReference>
<evidence type="ECO:0000256" key="1">
    <source>
        <dbReference type="ARBA" id="ARBA00008705"/>
    </source>
</evidence>
<dbReference type="PANTHER" id="PTHR11442">
    <property type="entry name" value="HEMOGLOBIN FAMILY MEMBER"/>
    <property type="match status" value="1"/>
</dbReference>
<dbReference type="GeneTree" id="ENSGT00940000165231"/>
<dbReference type="GO" id="GO:0005833">
    <property type="term" value="C:hemoglobin complex"/>
    <property type="evidence" value="ECO:0007669"/>
    <property type="project" value="InterPro"/>
</dbReference>
<dbReference type="OrthoDB" id="8751793at2759"/>
<dbReference type="PRINTS" id="PR00612">
    <property type="entry name" value="ALPHAHAEM"/>
</dbReference>
<evidence type="ECO:0000256" key="7">
    <source>
        <dbReference type="RuleBase" id="RU000356"/>
    </source>
</evidence>
<evidence type="ECO:0000259" key="8">
    <source>
        <dbReference type="PROSITE" id="PS01033"/>
    </source>
</evidence>
<dbReference type="Proteomes" id="UP000694569">
    <property type="component" value="Unplaced"/>
</dbReference>
<evidence type="ECO:0000256" key="4">
    <source>
        <dbReference type="ARBA" id="ARBA00022621"/>
    </source>
</evidence>
<dbReference type="GO" id="GO:0019825">
    <property type="term" value="F:oxygen binding"/>
    <property type="evidence" value="ECO:0007669"/>
    <property type="project" value="InterPro"/>
</dbReference>
<keyword evidence="6" id="KW-0408">Iron</keyword>
<dbReference type="PROSITE" id="PS01033">
    <property type="entry name" value="GLOBIN"/>
    <property type="match status" value="1"/>
</dbReference>
<accession>A0A8C5PGJ0</accession>
<dbReference type="Ensembl" id="ENSLLET00000022355.1">
    <property type="protein sequence ID" value="ENSLLEP00000021524.1"/>
    <property type="gene ID" value="ENSLLEG00000013625.1"/>
</dbReference>
<evidence type="ECO:0000256" key="5">
    <source>
        <dbReference type="ARBA" id="ARBA00022723"/>
    </source>
</evidence>
<feature type="domain" description="Globin" evidence="8">
    <location>
        <begin position="10"/>
        <end position="150"/>
    </location>
</feature>
<keyword evidence="10" id="KW-1185">Reference proteome</keyword>
<evidence type="ECO:0000256" key="3">
    <source>
        <dbReference type="ARBA" id="ARBA00022617"/>
    </source>
</evidence>
<dbReference type="GO" id="GO:0042744">
    <property type="term" value="P:hydrogen peroxide catabolic process"/>
    <property type="evidence" value="ECO:0007669"/>
    <property type="project" value="TreeGrafter"/>
</dbReference>
<sequence>MMSGSGSQLQLQDREKALVLGLWEKIAPQTETLGAEVLSRMIRVFPETRAYFGKLDMIPTSSDLQTQGGILLEALGDAIKNYVNLHELLTTLPELHMKTISVIHEHHMPVLLCIQIVLASHFPSDFNTKMNISWTKFLKEVADIISEHQNSSKSGECEPTPPDDSV</sequence>
<dbReference type="InterPro" id="IPR002338">
    <property type="entry name" value="Hemoglobin_a-typ"/>
</dbReference>
<keyword evidence="5" id="KW-0479">Metal-binding</keyword>
<evidence type="ECO:0000256" key="6">
    <source>
        <dbReference type="ARBA" id="ARBA00023004"/>
    </source>
</evidence>
<keyword evidence="4 7" id="KW-0561">Oxygen transport</keyword>
<keyword evidence="3 7" id="KW-0349">Heme</keyword>
<dbReference type="GO" id="GO:0031720">
    <property type="term" value="F:haptoglobin binding"/>
    <property type="evidence" value="ECO:0007669"/>
    <property type="project" value="TreeGrafter"/>
</dbReference>
<dbReference type="Gene3D" id="1.10.490.10">
    <property type="entry name" value="Globins"/>
    <property type="match status" value="1"/>
</dbReference>
<dbReference type="InterPro" id="IPR009050">
    <property type="entry name" value="Globin-like_sf"/>
</dbReference>
<dbReference type="InterPro" id="IPR050056">
    <property type="entry name" value="Hemoglobin_oxygen_transport"/>
</dbReference>
<dbReference type="AlphaFoldDB" id="A0A8C5PGJ0"/>
<name>A0A8C5PGJ0_9ANUR</name>
<dbReference type="InterPro" id="IPR000971">
    <property type="entry name" value="Globin"/>
</dbReference>